<feature type="domain" description="U-box" evidence="9">
    <location>
        <begin position="9"/>
        <end position="83"/>
    </location>
</feature>
<dbReference type="AlphaFoldDB" id="A0A6P8EC75"/>
<dbReference type="EC" id="2.3.2.27" evidence="7"/>
<reference evidence="11" key="2">
    <citation type="submission" date="2025-08" db="UniProtKB">
        <authorList>
            <consortium name="RefSeq"/>
        </authorList>
    </citation>
    <scope>IDENTIFICATION</scope>
    <source>
        <tissue evidence="11">Leaf</tissue>
    </source>
</reference>
<comment type="function">
    <text evidence="2 7">Functions as an E3 ubiquitin ligase.</text>
</comment>
<dbReference type="CDD" id="cd16664">
    <property type="entry name" value="RING-Ubox_PUB"/>
    <property type="match status" value="1"/>
</dbReference>
<accession>A0A6P8EC75</accession>
<evidence type="ECO:0000256" key="2">
    <source>
        <dbReference type="ARBA" id="ARBA00003861"/>
    </source>
</evidence>
<dbReference type="PANTHER" id="PTHR22849:SF20">
    <property type="entry name" value="U-BOX DOMAIN-CONTAINING PROTEIN 27-RELATED"/>
    <property type="match status" value="1"/>
</dbReference>
<evidence type="ECO:0000256" key="1">
    <source>
        <dbReference type="ARBA" id="ARBA00000900"/>
    </source>
</evidence>
<protein>
    <recommendedName>
        <fullName evidence="7 9">U-box domain-containing protein</fullName>
        <ecNumber evidence="7">2.3.2.27</ecNumber>
    </recommendedName>
    <alternativeName>
        <fullName evidence="7">RING-type E3 ubiquitin transferase PUB</fullName>
    </alternativeName>
</protein>
<comment type="catalytic activity">
    <reaction evidence="1 7">
        <text>S-ubiquitinyl-[E2 ubiquitin-conjugating enzyme]-L-cysteine + [acceptor protein]-L-lysine = [E2 ubiquitin-conjugating enzyme]-L-cysteine + N(6)-ubiquitinyl-[acceptor protein]-L-lysine.</text>
        <dbReference type="EC" id="2.3.2.27"/>
    </reaction>
</comment>
<dbReference type="GO" id="GO:0061630">
    <property type="term" value="F:ubiquitin protein ligase activity"/>
    <property type="evidence" value="ECO:0007669"/>
    <property type="project" value="UniProtKB-UniRule"/>
</dbReference>
<dbReference type="InterPro" id="IPR045185">
    <property type="entry name" value="PUB22/23/24-like"/>
</dbReference>
<dbReference type="InterPro" id="IPR016024">
    <property type="entry name" value="ARM-type_fold"/>
</dbReference>
<evidence type="ECO:0000256" key="6">
    <source>
        <dbReference type="ARBA" id="ARBA00022786"/>
    </source>
</evidence>
<dbReference type="Gene3D" id="3.30.40.10">
    <property type="entry name" value="Zinc/RING finger domain, C3HC4 (zinc finger)"/>
    <property type="match status" value="1"/>
</dbReference>
<evidence type="ECO:0000256" key="8">
    <source>
        <dbReference type="SAM" id="MobiDB-lite"/>
    </source>
</evidence>
<evidence type="ECO:0000256" key="4">
    <source>
        <dbReference type="ARBA" id="ARBA00022679"/>
    </source>
</evidence>
<dbReference type="InterPro" id="IPR045210">
    <property type="entry name" value="RING-Ubox_PUB"/>
</dbReference>
<dbReference type="InterPro" id="IPR011989">
    <property type="entry name" value="ARM-like"/>
</dbReference>
<dbReference type="FunFam" id="3.30.40.10:FF:000502">
    <property type="entry name" value="RING-type E3 ubiquitin transferase"/>
    <property type="match status" value="1"/>
</dbReference>
<dbReference type="GO" id="GO:0016567">
    <property type="term" value="P:protein ubiquitination"/>
    <property type="evidence" value="ECO:0007669"/>
    <property type="project" value="UniProtKB-UniRule"/>
</dbReference>
<dbReference type="Gene3D" id="1.25.10.10">
    <property type="entry name" value="Leucine-rich Repeat Variant"/>
    <property type="match status" value="1"/>
</dbReference>
<name>A0A6P8EC75_PUNGR</name>
<evidence type="ECO:0000256" key="7">
    <source>
        <dbReference type="RuleBase" id="RU369093"/>
    </source>
</evidence>
<dbReference type="InterPro" id="IPR058678">
    <property type="entry name" value="ARM_PUB"/>
</dbReference>
<dbReference type="InterPro" id="IPR003613">
    <property type="entry name" value="Ubox_domain"/>
</dbReference>
<evidence type="ECO:0000313" key="10">
    <source>
        <dbReference type="Proteomes" id="UP000515151"/>
    </source>
</evidence>
<dbReference type="PANTHER" id="PTHR22849">
    <property type="entry name" value="WDSAM1 PROTEIN"/>
    <property type="match status" value="1"/>
</dbReference>
<dbReference type="PROSITE" id="PS51698">
    <property type="entry name" value="U_BOX"/>
    <property type="match status" value="1"/>
</dbReference>
<dbReference type="SMART" id="SM00504">
    <property type="entry name" value="Ubox"/>
    <property type="match status" value="1"/>
</dbReference>
<evidence type="ECO:0000313" key="11">
    <source>
        <dbReference type="RefSeq" id="XP_031402878.1"/>
    </source>
</evidence>
<sequence>MGRDELYITVPSFFRCPISLDVMTSPVSLSTGVTYDRSSIQRWLDTGNNTCPATMQVLSSTDLVPNLNLQRLIRIWSDSSRPSAPPPPPPPPADSPLSSDDALALANSLISASSSSDLVPSSLSKLARFAAESDDNCIFLAKIDGFAELLLNLMTCADDDEPEEKNLKTMELMFRIYESVLAKSEDRQNLINSAFDRNLHRRSSLQLVIERGKIESKISSLKILESVAITEESKLVIAETEGFLRRLLKFVSPAEEAEVNLIDSTLSCLIHLAGPKRVRTRLLHLGAIKSLSDLLAASPSPAVSVIEKALKLLETVSSCREGREALSGDDRCVEAVLQRAFKVSAVATEHAVAILWSLCYAAGDERPRAVVRRCNGVARLLVVMQSGCSPAVRRMCGELLRIFRVSSQSQPCLSNYETKTTHIMPF</sequence>
<feature type="compositionally biased region" description="Pro residues" evidence="8">
    <location>
        <begin position="83"/>
        <end position="94"/>
    </location>
</feature>
<organism evidence="10 11">
    <name type="scientific">Punica granatum</name>
    <name type="common">Pomegranate</name>
    <dbReference type="NCBI Taxonomy" id="22663"/>
    <lineage>
        <taxon>Eukaryota</taxon>
        <taxon>Viridiplantae</taxon>
        <taxon>Streptophyta</taxon>
        <taxon>Embryophyta</taxon>
        <taxon>Tracheophyta</taxon>
        <taxon>Spermatophyta</taxon>
        <taxon>Magnoliopsida</taxon>
        <taxon>eudicotyledons</taxon>
        <taxon>Gunneridae</taxon>
        <taxon>Pentapetalae</taxon>
        <taxon>rosids</taxon>
        <taxon>malvids</taxon>
        <taxon>Myrtales</taxon>
        <taxon>Lythraceae</taxon>
        <taxon>Punica</taxon>
    </lineage>
</organism>
<comment type="pathway">
    <text evidence="3 7">Protein modification; protein ubiquitination.</text>
</comment>
<keyword evidence="4 7" id="KW-0808">Transferase</keyword>
<reference evidence="10" key="1">
    <citation type="journal article" date="2020" name="Plant Biotechnol. J.">
        <title>The pomegranate (Punica granatum L.) draft genome dissects genetic divergence between soft- and hard-seeded cultivars.</title>
        <authorList>
            <person name="Luo X."/>
            <person name="Li H."/>
            <person name="Wu Z."/>
            <person name="Yao W."/>
            <person name="Zhao P."/>
            <person name="Cao D."/>
            <person name="Yu H."/>
            <person name="Li K."/>
            <person name="Poudel K."/>
            <person name="Zhao D."/>
            <person name="Zhang F."/>
            <person name="Xia X."/>
            <person name="Chen L."/>
            <person name="Wang Q."/>
            <person name="Jing D."/>
            <person name="Cao S."/>
        </authorList>
    </citation>
    <scope>NUCLEOTIDE SEQUENCE [LARGE SCALE GENOMIC DNA]</scope>
    <source>
        <strain evidence="10">cv. Tunisia</strain>
    </source>
</reference>
<keyword evidence="5" id="KW-0677">Repeat</keyword>
<dbReference type="Pfam" id="PF25598">
    <property type="entry name" value="ARM_PUB"/>
    <property type="match status" value="1"/>
</dbReference>
<dbReference type="SUPFAM" id="SSF57850">
    <property type="entry name" value="RING/U-box"/>
    <property type="match status" value="1"/>
</dbReference>
<keyword evidence="6 7" id="KW-0833">Ubl conjugation pathway</keyword>
<dbReference type="GeneID" id="116212415"/>
<proteinExistence type="predicted"/>
<dbReference type="Proteomes" id="UP000515151">
    <property type="component" value="Chromosome 6"/>
</dbReference>
<dbReference type="OrthoDB" id="10064100at2759"/>
<dbReference type="Pfam" id="PF04564">
    <property type="entry name" value="U-box"/>
    <property type="match status" value="1"/>
</dbReference>
<evidence type="ECO:0000256" key="5">
    <source>
        <dbReference type="ARBA" id="ARBA00022737"/>
    </source>
</evidence>
<evidence type="ECO:0000259" key="9">
    <source>
        <dbReference type="PROSITE" id="PS51698"/>
    </source>
</evidence>
<dbReference type="InterPro" id="IPR013083">
    <property type="entry name" value="Znf_RING/FYVE/PHD"/>
</dbReference>
<dbReference type="UniPathway" id="UPA00143"/>
<dbReference type="RefSeq" id="XP_031402878.1">
    <property type="nucleotide sequence ID" value="XM_031547018.1"/>
</dbReference>
<evidence type="ECO:0000256" key="3">
    <source>
        <dbReference type="ARBA" id="ARBA00004906"/>
    </source>
</evidence>
<keyword evidence="10" id="KW-1185">Reference proteome</keyword>
<feature type="region of interest" description="Disordered" evidence="8">
    <location>
        <begin position="78"/>
        <end position="99"/>
    </location>
</feature>
<gene>
    <name evidence="11" type="primary">LOC116212415</name>
</gene>
<dbReference type="SUPFAM" id="SSF48371">
    <property type="entry name" value="ARM repeat"/>
    <property type="match status" value="1"/>
</dbReference>